<feature type="compositionally biased region" description="Polar residues" evidence="1">
    <location>
        <begin position="38"/>
        <end position="47"/>
    </location>
</feature>
<evidence type="ECO:0000256" key="1">
    <source>
        <dbReference type="SAM" id="MobiDB-lite"/>
    </source>
</evidence>
<protein>
    <submittedName>
        <fullName evidence="2">Uncharacterized protein</fullName>
    </submittedName>
</protein>
<proteinExistence type="predicted"/>
<keyword evidence="3" id="KW-1185">Reference proteome</keyword>
<reference evidence="2 3" key="1">
    <citation type="submission" date="2015-07" db="EMBL/GenBank/DDBJ databases">
        <title>The genome of Eufriesea mexicana.</title>
        <authorList>
            <person name="Pan H."/>
            <person name="Kapheim K."/>
        </authorList>
    </citation>
    <scope>NUCLEOTIDE SEQUENCE [LARGE SCALE GENOMIC DNA]</scope>
    <source>
        <strain evidence="2">0111107269</strain>
        <tissue evidence="2">Whole body</tissue>
    </source>
</reference>
<sequence>MFPMEKHSVLDNFAQGINGDENARANLNLHNLLTENDTTSNQINGQKNLGPLLTNRDNNVRIPRNIYNNKNHQANNKYDPKRDNAAPSVRLEPSI</sequence>
<dbReference type="AlphaFoldDB" id="A0A310S9P7"/>
<evidence type="ECO:0000313" key="3">
    <source>
        <dbReference type="Proteomes" id="UP000250275"/>
    </source>
</evidence>
<feature type="region of interest" description="Disordered" evidence="1">
    <location>
        <begin position="68"/>
        <end position="95"/>
    </location>
</feature>
<dbReference type="Proteomes" id="UP000250275">
    <property type="component" value="Unassembled WGS sequence"/>
</dbReference>
<feature type="region of interest" description="Disordered" evidence="1">
    <location>
        <begin position="38"/>
        <end position="57"/>
    </location>
</feature>
<accession>A0A310S9P7</accession>
<name>A0A310S9P7_9HYME</name>
<dbReference type="EMBL" id="KQ766762">
    <property type="protein sequence ID" value="OAD53578.1"/>
    <property type="molecule type" value="Genomic_DNA"/>
</dbReference>
<organism evidence="2 3">
    <name type="scientific">Eufriesea mexicana</name>
    <dbReference type="NCBI Taxonomy" id="516756"/>
    <lineage>
        <taxon>Eukaryota</taxon>
        <taxon>Metazoa</taxon>
        <taxon>Ecdysozoa</taxon>
        <taxon>Arthropoda</taxon>
        <taxon>Hexapoda</taxon>
        <taxon>Insecta</taxon>
        <taxon>Pterygota</taxon>
        <taxon>Neoptera</taxon>
        <taxon>Endopterygota</taxon>
        <taxon>Hymenoptera</taxon>
        <taxon>Apocrita</taxon>
        <taxon>Aculeata</taxon>
        <taxon>Apoidea</taxon>
        <taxon>Anthophila</taxon>
        <taxon>Apidae</taxon>
        <taxon>Eufriesea</taxon>
    </lineage>
</organism>
<gene>
    <name evidence="2" type="ORF">WN48_09709</name>
</gene>
<evidence type="ECO:0000313" key="2">
    <source>
        <dbReference type="EMBL" id="OAD53578.1"/>
    </source>
</evidence>